<keyword evidence="4" id="KW-1003">Cell membrane</keyword>
<evidence type="ECO:0000256" key="3">
    <source>
        <dbReference type="ARBA" id="ARBA00022448"/>
    </source>
</evidence>
<feature type="transmembrane region" description="Helical" evidence="10">
    <location>
        <begin position="150"/>
        <end position="171"/>
    </location>
</feature>
<evidence type="ECO:0000256" key="7">
    <source>
        <dbReference type="ARBA" id="ARBA00022989"/>
    </source>
</evidence>
<feature type="transmembrane region" description="Helical" evidence="10">
    <location>
        <begin position="543"/>
        <end position="566"/>
    </location>
</feature>
<dbReference type="CDD" id="cd11480">
    <property type="entry name" value="SLC5sbd_u4"/>
    <property type="match status" value="1"/>
</dbReference>
<protein>
    <submittedName>
        <fullName evidence="11">Solute:sodium symporter family transporter</fullName>
    </submittedName>
</protein>
<keyword evidence="5 10" id="KW-0812">Transmembrane</keyword>
<proteinExistence type="inferred from homology"/>
<evidence type="ECO:0000256" key="9">
    <source>
        <dbReference type="RuleBase" id="RU362091"/>
    </source>
</evidence>
<feature type="transmembrane region" description="Helical" evidence="10">
    <location>
        <begin position="389"/>
        <end position="412"/>
    </location>
</feature>
<feature type="transmembrane region" description="Helical" evidence="10">
    <location>
        <begin position="517"/>
        <end position="537"/>
    </location>
</feature>
<evidence type="ECO:0000256" key="6">
    <source>
        <dbReference type="ARBA" id="ARBA00022847"/>
    </source>
</evidence>
<evidence type="ECO:0000256" key="4">
    <source>
        <dbReference type="ARBA" id="ARBA00022475"/>
    </source>
</evidence>
<dbReference type="Proteomes" id="UP000238916">
    <property type="component" value="Unassembled WGS sequence"/>
</dbReference>
<feature type="transmembrane region" description="Helical" evidence="10">
    <location>
        <begin position="77"/>
        <end position="99"/>
    </location>
</feature>
<dbReference type="PROSITE" id="PS50283">
    <property type="entry name" value="NA_SOLUT_SYMP_3"/>
    <property type="match status" value="1"/>
</dbReference>
<evidence type="ECO:0000313" key="11">
    <source>
        <dbReference type="EMBL" id="SPF35596.1"/>
    </source>
</evidence>
<feature type="transmembrane region" description="Helical" evidence="10">
    <location>
        <begin position="612"/>
        <end position="633"/>
    </location>
</feature>
<dbReference type="GO" id="GO:0015293">
    <property type="term" value="F:symporter activity"/>
    <property type="evidence" value="ECO:0007669"/>
    <property type="project" value="UniProtKB-KW"/>
</dbReference>
<dbReference type="InterPro" id="IPR001734">
    <property type="entry name" value="Na/solute_symporter"/>
</dbReference>
<dbReference type="EMBL" id="OMOF01000058">
    <property type="protein sequence ID" value="SPF35596.1"/>
    <property type="molecule type" value="Genomic_DNA"/>
</dbReference>
<name>A0A2U3K7H9_9FIRM</name>
<sequence length="651" mass="69440">MNYSASPGAVAILIGFIISVLSISIHFARRTRSASDYYAAGRSIHWSINGIAFAGDYLSAASFLGICGMIATYGFDGFLYAIGFLAGWMVALFIVAEPMNRLGRYTFTDALDRKFNSKGIRLMGAVSTLLVSLVYLIPQMVGAGTLVTPLLGLPFEAGVIIVGFIVIAIVATAGMSSTTYVQFFKGALLIIFSLILVFLVFSRGLSTSPEKADVANHNLKKLNVTNISDTMVTIEDPSYKVIKILKSKIKSYVKLSKDNVESIWALNAPQNILEETETITQLANGSTLYNGEPKANNKFFQVGTMSEIDGQKATGDIAITTGSLNPFSLVTKISNGVVVRWGHETIEDGANLITVFYQIPTSGKDILSPGLKYKVDPTKGATSVDRFNFVSLMLALFLGTVSLPHILIRYYTVPSPSAARKSTLVAIVAISFFYILTLYMGLGAMTGGVLDLTNENMAAPLLAKSIGIGIFAMISAIAFSTVLGTVSGLIVAASGAIAHDLMDRFFDMKLNARSKVFAGKVTAIVVGVIAMILGIVFKNMNVAALVGWAFAVAAAANFPSIIMILFWKKTTAAGVIGSIAVGLVVSLVIILFSQETYTNVYNLVGVTAPFAFSNPALVGVPLSFITLIVISLFTQKSSDIKVVTRIVSKSA</sequence>
<evidence type="ECO:0000256" key="10">
    <source>
        <dbReference type="SAM" id="Phobius"/>
    </source>
</evidence>
<dbReference type="InterPro" id="IPR038377">
    <property type="entry name" value="Na/Glc_symporter_sf"/>
</dbReference>
<dbReference type="Pfam" id="PF00474">
    <property type="entry name" value="SSF"/>
    <property type="match status" value="2"/>
</dbReference>
<organism evidence="11 12">
    <name type="scientific">Candidatus Desulfosporosinus infrequens</name>
    <dbReference type="NCBI Taxonomy" id="2043169"/>
    <lineage>
        <taxon>Bacteria</taxon>
        <taxon>Bacillati</taxon>
        <taxon>Bacillota</taxon>
        <taxon>Clostridia</taxon>
        <taxon>Eubacteriales</taxon>
        <taxon>Desulfitobacteriaceae</taxon>
        <taxon>Desulfosporosinus</taxon>
    </lineage>
</organism>
<comment type="similarity">
    <text evidence="2 9">Belongs to the sodium:solute symporter (SSF) (TC 2.A.21) family.</text>
</comment>
<feature type="transmembrane region" description="Helical" evidence="10">
    <location>
        <begin position="183"/>
        <end position="201"/>
    </location>
</feature>
<dbReference type="PANTHER" id="PTHR48086:SF6">
    <property type="entry name" value="CATION_ACETATE SYMPORTER ACTP"/>
    <property type="match status" value="1"/>
</dbReference>
<accession>A0A2U3K7H9</accession>
<keyword evidence="3" id="KW-0813">Transport</keyword>
<evidence type="ECO:0000256" key="2">
    <source>
        <dbReference type="ARBA" id="ARBA00006434"/>
    </source>
</evidence>
<keyword evidence="7 10" id="KW-1133">Transmembrane helix</keyword>
<dbReference type="InterPro" id="IPR050277">
    <property type="entry name" value="Sodium:Solute_Symporter"/>
</dbReference>
<dbReference type="Gene3D" id="1.20.1730.10">
    <property type="entry name" value="Sodium/glucose cotransporter"/>
    <property type="match status" value="2"/>
</dbReference>
<feature type="transmembrane region" description="Helical" evidence="10">
    <location>
        <begin position="6"/>
        <end position="27"/>
    </location>
</feature>
<dbReference type="GO" id="GO:0015123">
    <property type="term" value="F:acetate transmembrane transporter activity"/>
    <property type="evidence" value="ECO:0007669"/>
    <property type="project" value="TreeGrafter"/>
</dbReference>
<evidence type="ECO:0000256" key="5">
    <source>
        <dbReference type="ARBA" id="ARBA00022692"/>
    </source>
</evidence>
<keyword evidence="8 10" id="KW-0472">Membrane</keyword>
<gene>
    <name evidence="11" type="ORF">SBF1_1500005</name>
</gene>
<keyword evidence="6" id="KW-0769">Symport</keyword>
<feature type="transmembrane region" description="Helical" evidence="10">
    <location>
        <begin position="424"/>
        <end position="446"/>
    </location>
</feature>
<evidence type="ECO:0000256" key="8">
    <source>
        <dbReference type="ARBA" id="ARBA00023136"/>
    </source>
</evidence>
<dbReference type="GO" id="GO:0005886">
    <property type="term" value="C:plasma membrane"/>
    <property type="evidence" value="ECO:0007669"/>
    <property type="project" value="UniProtKB-SubCell"/>
</dbReference>
<comment type="subcellular location">
    <subcellularLocation>
        <location evidence="1">Cell membrane</location>
        <topology evidence="1">Multi-pass membrane protein</topology>
    </subcellularLocation>
</comment>
<feature type="transmembrane region" description="Helical" evidence="10">
    <location>
        <begin position="48"/>
        <end position="71"/>
    </location>
</feature>
<feature type="transmembrane region" description="Helical" evidence="10">
    <location>
        <begin position="466"/>
        <end position="497"/>
    </location>
</feature>
<feature type="transmembrane region" description="Helical" evidence="10">
    <location>
        <begin position="120"/>
        <end position="138"/>
    </location>
</feature>
<dbReference type="PANTHER" id="PTHR48086">
    <property type="entry name" value="SODIUM/PROLINE SYMPORTER-RELATED"/>
    <property type="match status" value="1"/>
</dbReference>
<dbReference type="GO" id="GO:0006847">
    <property type="term" value="P:plasma membrane acetate transport"/>
    <property type="evidence" value="ECO:0007669"/>
    <property type="project" value="TreeGrafter"/>
</dbReference>
<dbReference type="AlphaFoldDB" id="A0A2U3K7H9"/>
<evidence type="ECO:0000313" key="12">
    <source>
        <dbReference type="Proteomes" id="UP000238916"/>
    </source>
</evidence>
<reference evidence="12" key="1">
    <citation type="submission" date="2018-02" db="EMBL/GenBank/DDBJ databases">
        <authorList>
            <person name="Hausmann B."/>
        </authorList>
    </citation>
    <scope>NUCLEOTIDE SEQUENCE [LARGE SCALE GENOMIC DNA]</scope>
    <source>
        <strain evidence="12">Peat soil MAG SbF1</strain>
    </source>
</reference>
<dbReference type="OrthoDB" id="9814523at2"/>
<evidence type="ECO:0000256" key="1">
    <source>
        <dbReference type="ARBA" id="ARBA00004651"/>
    </source>
</evidence>
<feature type="transmembrane region" description="Helical" evidence="10">
    <location>
        <begin position="573"/>
        <end position="592"/>
    </location>
</feature>